<reference evidence="6 7" key="1">
    <citation type="submission" date="2024-01" db="EMBL/GenBank/DDBJ databases">
        <title>Genomic insights into the taxonomy and metabolism of the cyanobacterium Pannus brasiliensis CCIBt3594.</title>
        <authorList>
            <person name="Machado M."/>
            <person name="Botero N.B."/>
            <person name="Andreote A.P.D."/>
            <person name="Feitosa A.M.T."/>
            <person name="Popin R."/>
            <person name="Sivonen K."/>
            <person name="Fiore M.F."/>
        </authorList>
    </citation>
    <scope>NUCLEOTIDE SEQUENCE [LARGE SCALE GENOMIC DNA]</scope>
    <source>
        <strain evidence="6 7">CCIBt3594</strain>
    </source>
</reference>
<name>A0AAW9QY74_9CHRO</name>
<accession>A0AAW9QY74</accession>
<feature type="region of interest" description="Disordered" evidence="4">
    <location>
        <begin position="734"/>
        <end position="758"/>
    </location>
</feature>
<keyword evidence="2" id="KW-0067">ATP-binding</keyword>
<dbReference type="EMBL" id="JBAFSM010000029">
    <property type="protein sequence ID" value="MEG3438486.1"/>
    <property type="molecule type" value="Genomic_DNA"/>
</dbReference>
<dbReference type="AlphaFoldDB" id="A0AAW9QY74"/>
<keyword evidence="5" id="KW-1133">Transmembrane helix</keyword>
<dbReference type="Proteomes" id="UP001328733">
    <property type="component" value="Unassembled WGS sequence"/>
</dbReference>
<keyword evidence="5" id="KW-0812">Transmembrane</keyword>
<dbReference type="RefSeq" id="WP_332865966.1">
    <property type="nucleotide sequence ID" value="NZ_JBAFSM010000029.1"/>
</dbReference>
<comment type="caution">
    <text evidence="6">The sequence shown here is derived from an EMBL/GenBank/DDBJ whole genome shotgun (WGS) entry which is preliminary data.</text>
</comment>
<evidence type="ECO:0000256" key="3">
    <source>
        <dbReference type="SAM" id="Coils"/>
    </source>
</evidence>
<dbReference type="InterPro" id="IPR027417">
    <property type="entry name" value="P-loop_NTPase"/>
</dbReference>
<dbReference type="Gene3D" id="3.40.50.300">
    <property type="entry name" value="P-loop containing nucleotide triphosphate hydrolases"/>
    <property type="match status" value="1"/>
</dbReference>
<dbReference type="GO" id="GO:0005886">
    <property type="term" value="C:plasma membrane"/>
    <property type="evidence" value="ECO:0007669"/>
    <property type="project" value="TreeGrafter"/>
</dbReference>
<feature type="region of interest" description="Disordered" evidence="4">
    <location>
        <begin position="109"/>
        <end position="137"/>
    </location>
</feature>
<evidence type="ECO:0000256" key="1">
    <source>
        <dbReference type="ARBA" id="ARBA00022741"/>
    </source>
</evidence>
<keyword evidence="1" id="KW-0547">Nucleotide-binding</keyword>
<dbReference type="SUPFAM" id="SSF52540">
    <property type="entry name" value="P-loop containing nucleoside triphosphate hydrolases"/>
    <property type="match status" value="1"/>
</dbReference>
<protein>
    <submittedName>
        <fullName evidence="6">Uncharacterized protein</fullName>
    </submittedName>
</protein>
<dbReference type="CDD" id="cd05387">
    <property type="entry name" value="BY-kinase"/>
    <property type="match status" value="1"/>
</dbReference>
<dbReference type="PANTHER" id="PTHR32309">
    <property type="entry name" value="TYROSINE-PROTEIN KINASE"/>
    <property type="match status" value="1"/>
</dbReference>
<gene>
    <name evidence="6" type="ORF">V0288_15245</name>
</gene>
<evidence type="ECO:0000256" key="2">
    <source>
        <dbReference type="ARBA" id="ARBA00022840"/>
    </source>
</evidence>
<evidence type="ECO:0000313" key="7">
    <source>
        <dbReference type="Proteomes" id="UP001328733"/>
    </source>
</evidence>
<dbReference type="InterPro" id="IPR050445">
    <property type="entry name" value="Bact_polysacc_biosynth/exp"/>
</dbReference>
<sequence length="758" mass="84100">MAPPIVKRFLISLDQNKFLGLFVFLLCLGGSVVFALLPDPEKPPSLYRAVGQLAYRIPPPSFTNTGTQIQERGRTIDRELLLSPRVLLNVAQRLQLSQEQILKIRDRDLTIKLPDDPPPGGQATKPKPDKNASESQSQEIILELQGDSKERTELILEELMKEMVDYSRWLNTSQLRARIEALGNRLNGVQKDLTAAEEKFYRYVSREGSELLAIQDGSLISAISTNQQQQRELRLQLQGIQGQIDSLTKQLGLTPEQAYTSSALSADPIIANIRARILETDLQLDRLEKDLRPEHPTIVRLRKEQQVNESLLQKRAGEVIGRDGLLTSLPSSRIRQDSNLDPTRRTLATQLVTLQTQRQGLIKQLESLTQQERQLRSQYERFPDKQLQQARLVQSVEFQRSIYQNILNALVDAQAAEAETVGSLAVAQPPVAQALEQVIARKNPLLILLAGAGLGTLAGLGTIFLMAVIDDRLHTPQELRESLIGRDIPVLAQLPIIRDEEGDETDPILVDDRILALYLAYYERFRSTLRRLDRETLKPGTSKGDTSKEVKVVIVTSITAEEGKSVTAYNLAIASALAGRRTLLVEGDLRSPSKAEEISVTPDPLSFREPLLYYGAKSKSIRLAPGIENLSILPSPGPQKQAAAILESSELRLLIRDSRGRFDMVVIDTPSLSRCNDAILLEEQADGIIFVTRPGLTRSSLLTEATDQLTEAGVCVLGAVINYVDIAPTPIGETPEPPPLIVPPAEETKEEEEIKVEV</sequence>
<feature type="transmembrane region" description="Helical" evidence="5">
    <location>
        <begin position="445"/>
        <end position="469"/>
    </location>
</feature>
<dbReference type="GO" id="GO:0004713">
    <property type="term" value="F:protein tyrosine kinase activity"/>
    <property type="evidence" value="ECO:0007669"/>
    <property type="project" value="TreeGrafter"/>
</dbReference>
<feature type="coiled-coil region" evidence="3">
    <location>
        <begin position="351"/>
        <end position="378"/>
    </location>
</feature>
<keyword evidence="3" id="KW-0175">Coiled coil</keyword>
<keyword evidence="7" id="KW-1185">Reference proteome</keyword>
<feature type="compositionally biased region" description="Acidic residues" evidence="4">
    <location>
        <begin position="748"/>
        <end position="758"/>
    </location>
</feature>
<organism evidence="6 7">
    <name type="scientific">Pannus brasiliensis CCIBt3594</name>
    <dbReference type="NCBI Taxonomy" id="1427578"/>
    <lineage>
        <taxon>Bacteria</taxon>
        <taxon>Bacillati</taxon>
        <taxon>Cyanobacteriota</taxon>
        <taxon>Cyanophyceae</taxon>
        <taxon>Oscillatoriophycideae</taxon>
        <taxon>Chroococcales</taxon>
        <taxon>Microcystaceae</taxon>
        <taxon>Pannus</taxon>
    </lineage>
</organism>
<keyword evidence="5" id="KW-0472">Membrane</keyword>
<evidence type="ECO:0000313" key="6">
    <source>
        <dbReference type="EMBL" id="MEG3438486.1"/>
    </source>
</evidence>
<evidence type="ECO:0000256" key="4">
    <source>
        <dbReference type="SAM" id="MobiDB-lite"/>
    </source>
</evidence>
<dbReference type="PANTHER" id="PTHR32309:SF13">
    <property type="entry name" value="FERRIC ENTEROBACTIN TRANSPORT PROTEIN FEPE"/>
    <property type="match status" value="1"/>
</dbReference>
<proteinExistence type="predicted"/>
<feature type="coiled-coil region" evidence="3">
    <location>
        <begin position="230"/>
        <end position="290"/>
    </location>
</feature>
<dbReference type="InterPro" id="IPR005702">
    <property type="entry name" value="Wzc-like_C"/>
</dbReference>
<evidence type="ECO:0000256" key="5">
    <source>
        <dbReference type="SAM" id="Phobius"/>
    </source>
</evidence>